<keyword evidence="7 10" id="KW-0238">DNA-binding</keyword>
<dbReference type="Gene3D" id="3.100.10.20">
    <property type="entry name" value="CRISPR-associated endonuclease Cas1, N-terminal domain"/>
    <property type="match status" value="1"/>
</dbReference>
<comment type="caution">
    <text evidence="11">The sequence shown here is derived from an EMBL/GenBank/DDBJ whole genome shotgun (WGS) entry which is preliminary data.</text>
</comment>
<dbReference type="EMBL" id="MIJY01000045">
    <property type="protein sequence ID" value="OEG09061.1"/>
    <property type="molecule type" value="Genomic_DNA"/>
</dbReference>
<sequence length="343" mass="39272">MRKLLNTLFVTTPDTYLALDGENIVILKDDAKLGRVPLHNLEGIVTSGYLGASPALMRKCGEKNISLTFLTSSGKFGSRVTGGTTGNVTLRKKQYRISDNEVESVAIARHFIIGKLYNQRWMLERITRDNPMRVNVEQFKQISGELKKYIEEVRQVEDLELLRGIEGQAANRYFLLFDQMILQQKTDFGFYGRNRRPPLDNVNALLSLAYTLLAQECAAALETVGLDPYVGFMHQDRPGRTSLALDLMEELRGLYADRFVLTLINKKIVTAKDFVKKESGAVLLTDEGRRTFFQNWQEKKQEQIQHPFLGEKINWGLVPYVQALLLSRYLREDLDGYPPFLWK</sequence>
<dbReference type="InterPro" id="IPR050646">
    <property type="entry name" value="Cas1"/>
</dbReference>
<proteinExistence type="inferred from homology"/>
<evidence type="ECO:0000256" key="10">
    <source>
        <dbReference type="HAMAP-Rule" id="MF_01470"/>
    </source>
</evidence>
<organism evidence="11 12">
    <name type="scientific">Enterococcus termitis</name>
    <dbReference type="NCBI Taxonomy" id="332950"/>
    <lineage>
        <taxon>Bacteria</taxon>
        <taxon>Bacillati</taxon>
        <taxon>Bacillota</taxon>
        <taxon>Bacilli</taxon>
        <taxon>Lactobacillales</taxon>
        <taxon>Enterococcaceae</taxon>
        <taxon>Enterococcus</taxon>
    </lineage>
</organism>
<dbReference type="NCBIfam" id="TIGR00287">
    <property type="entry name" value="cas1"/>
    <property type="match status" value="1"/>
</dbReference>
<name>A0A1E5G8U0_9ENTE</name>
<dbReference type="GO" id="GO:0046872">
    <property type="term" value="F:metal ion binding"/>
    <property type="evidence" value="ECO:0007669"/>
    <property type="project" value="UniProtKB-UniRule"/>
</dbReference>
<dbReference type="CDD" id="cd09721">
    <property type="entry name" value="Cas1_I-C"/>
    <property type="match status" value="1"/>
</dbReference>
<dbReference type="Gene3D" id="1.20.120.920">
    <property type="entry name" value="CRISPR-associated endonuclease Cas1, C-terminal domain"/>
    <property type="match status" value="1"/>
</dbReference>
<comment type="cofactor">
    <cofactor evidence="10">
        <name>Mg(2+)</name>
        <dbReference type="ChEBI" id="CHEBI:18420"/>
    </cofactor>
    <cofactor evidence="10">
        <name>Mn(2+)</name>
        <dbReference type="ChEBI" id="CHEBI:29035"/>
    </cofactor>
</comment>
<feature type="binding site" evidence="10">
    <location>
        <position position="249"/>
    </location>
    <ligand>
        <name>Mn(2+)</name>
        <dbReference type="ChEBI" id="CHEBI:29035"/>
    </ligand>
</feature>
<dbReference type="NCBIfam" id="TIGR03640">
    <property type="entry name" value="cas1_DVULG"/>
    <property type="match status" value="1"/>
</dbReference>
<dbReference type="RefSeq" id="WP_069664751.1">
    <property type="nucleotide sequence ID" value="NZ_JBHUJJ010000001.1"/>
</dbReference>
<keyword evidence="5 10" id="KW-0460">Magnesium</keyword>
<keyword evidence="8 10" id="KW-0464">Manganese</keyword>
<protein>
    <recommendedName>
        <fullName evidence="10">CRISPR-associated endonuclease Cas1</fullName>
        <ecNumber evidence="10">3.1.-.-</ecNumber>
    </recommendedName>
</protein>
<evidence type="ECO:0000256" key="1">
    <source>
        <dbReference type="ARBA" id="ARBA00022722"/>
    </source>
</evidence>
<evidence type="ECO:0000313" key="11">
    <source>
        <dbReference type="EMBL" id="OEG09061.1"/>
    </source>
</evidence>
<dbReference type="AlphaFoldDB" id="A0A1E5G8U0"/>
<comment type="subunit">
    <text evidence="9 10">Homodimer, forms a heterotetramer with a Cas2 homodimer.</text>
</comment>
<dbReference type="GO" id="GO:0051607">
    <property type="term" value="P:defense response to virus"/>
    <property type="evidence" value="ECO:0007669"/>
    <property type="project" value="UniProtKB-UniRule"/>
</dbReference>
<evidence type="ECO:0000256" key="8">
    <source>
        <dbReference type="ARBA" id="ARBA00023211"/>
    </source>
</evidence>
<comment type="similarity">
    <text evidence="10">Belongs to the CRISPR-associated endonuclease Cas1 family.</text>
</comment>
<dbReference type="GO" id="GO:0016787">
    <property type="term" value="F:hydrolase activity"/>
    <property type="evidence" value="ECO:0007669"/>
    <property type="project" value="UniProtKB-KW"/>
</dbReference>
<accession>A0A1E5G8U0</accession>
<evidence type="ECO:0000256" key="4">
    <source>
        <dbReference type="ARBA" id="ARBA00022801"/>
    </source>
</evidence>
<evidence type="ECO:0000256" key="3">
    <source>
        <dbReference type="ARBA" id="ARBA00022759"/>
    </source>
</evidence>
<dbReference type="Proteomes" id="UP000095094">
    <property type="component" value="Unassembled WGS sequence"/>
</dbReference>
<reference evidence="12" key="1">
    <citation type="submission" date="2016-09" db="EMBL/GenBank/DDBJ databases">
        <authorList>
            <person name="Gulvik C.A."/>
        </authorList>
    </citation>
    <scope>NUCLEOTIDE SEQUENCE [LARGE SCALE GENOMIC DNA]</scope>
    <source>
        <strain evidence="12">LMG 8895</strain>
    </source>
</reference>
<evidence type="ECO:0000256" key="2">
    <source>
        <dbReference type="ARBA" id="ARBA00022723"/>
    </source>
</evidence>
<dbReference type="Pfam" id="PF01867">
    <property type="entry name" value="Cas_Cas1"/>
    <property type="match status" value="1"/>
</dbReference>
<dbReference type="InterPro" id="IPR019856">
    <property type="entry name" value="CRISPR-assoc_Cas1_DVULG"/>
</dbReference>
<dbReference type="GO" id="GO:0004520">
    <property type="term" value="F:DNA endonuclease activity"/>
    <property type="evidence" value="ECO:0007669"/>
    <property type="project" value="InterPro"/>
</dbReference>
<dbReference type="GO" id="GO:0003677">
    <property type="term" value="F:DNA binding"/>
    <property type="evidence" value="ECO:0007669"/>
    <property type="project" value="UniProtKB-KW"/>
</dbReference>
<keyword evidence="1 10" id="KW-0540">Nuclease</keyword>
<keyword evidence="12" id="KW-1185">Reference proteome</keyword>
<dbReference type="InterPro" id="IPR042211">
    <property type="entry name" value="CRISPR-assoc_Cas1_N"/>
</dbReference>
<dbReference type="GO" id="GO:0043571">
    <property type="term" value="P:maintenance of CRISPR repeat elements"/>
    <property type="evidence" value="ECO:0007669"/>
    <property type="project" value="UniProtKB-UniRule"/>
</dbReference>
<evidence type="ECO:0000256" key="7">
    <source>
        <dbReference type="ARBA" id="ARBA00023125"/>
    </source>
</evidence>
<evidence type="ECO:0000256" key="5">
    <source>
        <dbReference type="ARBA" id="ARBA00022842"/>
    </source>
</evidence>
<keyword evidence="3 10" id="KW-0255">Endonuclease</keyword>
<keyword evidence="4 10" id="KW-0378">Hydrolase</keyword>
<dbReference type="PANTHER" id="PTHR34353">
    <property type="entry name" value="CRISPR-ASSOCIATED ENDONUCLEASE CAS1 1"/>
    <property type="match status" value="1"/>
</dbReference>
<evidence type="ECO:0000256" key="6">
    <source>
        <dbReference type="ARBA" id="ARBA00023118"/>
    </source>
</evidence>
<evidence type="ECO:0000313" key="12">
    <source>
        <dbReference type="Proteomes" id="UP000095094"/>
    </source>
</evidence>
<evidence type="ECO:0000256" key="9">
    <source>
        <dbReference type="ARBA" id="ARBA00038592"/>
    </source>
</evidence>
<keyword evidence="2 10" id="KW-0479">Metal-binding</keyword>
<dbReference type="EC" id="3.1.-.-" evidence="10"/>
<comment type="function">
    <text evidence="10">CRISPR (clustered regularly interspaced short palindromic repeat), is an adaptive immune system that provides protection against mobile genetic elements (viruses, transposable elements and conjugative plasmids). CRISPR clusters contain spacers, sequences complementary to antecedent mobile elements, and target invading nucleic acids. CRISPR clusters are transcribed and processed into CRISPR RNA (crRNA). Acts as a dsDNA endonuclease. Involved in the integration of spacer DNA into the CRISPR cassette.</text>
</comment>
<feature type="binding site" evidence="10">
    <location>
        <position position="234"/>
    </location>
    <ligand>
        <name>Mn(2+)</name>
        <dbReference type="ChEBI" id="CHEBI:29035"/>
    </ligand>
</feature>
<keyword evidence="6 10" id="KW-0051">Antiviral defense</keyword>
<dbReference type="InterPro" id="IPR042206">
    <property type="entry name" value="CRISPR-assoc_Cas1_C"/>
</dbReference>
<dbReference type="PANTHER" id="PTHR34353:SF2">
    <property type="entry name" value="CRISPR-ASSOCIATED ENDONUCLEASE CAS1 1"/>
    <property type="match status" value="1"/>
</dbReference>
<dbReference type="InterPro" id="IPR002729">
    <property type="entry name" value="CRISPR-assoc_Cas1"/>
</dbReference>
<dbReference type="OrthoDB" id="9803119at2"/>
<dbReference type="HAMAP" id="MF_01470">
    <property type="entry name" value="Cas1"/>
    <property type="match status" value="1"/>
</dbReference>
<gene>
    <name evidence="10" type="primary">cas1</name>
    <name evidence="11" type="ORF">BCR25_10825</name>
</gene>
<feature type="binding site" evidence="10">
    <location>
        <position position="166"/>
    </location>
    <ligand>
        <name>Mn(2+)</name>
        <dbReference type="ChEBI" id="CHEBI:29035"/>
    </ligand>
</feature>